<sequence>MTMFAYYLKSLHNLREQNLELGKTTSQAYLDLVSSYLEGHYLLGKALLHPSAHRLNEGKPDLDSFWSVHADDGTHQKLMLKWFDHHLEKNTQFNQLLLEAVQQHAAGLNALTDELVSKLKKDLPEAFAGNLNSVTAALATVTQAEDALLNVAKANLEANEKSEAISVEATSSPVRRRAPAKTHTNQG</sequence>
<proteinExistence type="predicted"/>
<name>A0A7R6QZ19_9RHOO</name>
<organism evidence="2 3">
    <name type="scientific">Fluviibacter phosphoraccumulans</name>
    <dbReference type="NCBI Taxonomy" id="1751046"/>
    <lineage>
        <taxon>Bacteria</taxon>
        <taxon>Pseudomonadati</taxon>
        <taxon>Pseudomonadota</taxon>
        <taxon>Betaproteobacteria</taxon>
        <taxon>Rhodocyclales</taxon>
        <taxon>Fluviibacteraceae</taxon>
        <taxon>Fluviibacter</taxon>
    </lineage>
</organism>
<keyword evidence="3" id="KW-1185">Reference proteome</keyword>
<evidence type="ECO:0000313" key="2">
    <source>
        <dbReference type="EMBL" id="BBU69851.1"/>
    </source>
</evidence>
<protein>
    <submittedName>
        <fullName evidence="2">Uncharacterized protein</fullName>
    </submittedName>
</protein>
<dbReference type="AlphaFoldDB" id="A0A7R6QZ19"/>
<reference evidence="3" key="1">
    <citation type="submission" date="2020-01" db="EMBL/GenBank/DDBJ databases">
        <title>Phosphoaccumulans saitamaens gen. nov., sp. nov., a polyphosphate accumulating bacterium isolated from surface river water.</title>
        <authorList>
            <person name="Watanabe K."/>
            <person name="Suda W."/>
        </authorList>
    </citation>
    <scope>NUCLEOTIDE SEQUENCE [LARGE SCALE GENOMIC DNA]</scope>
    <source>
        <strain evidence="3">ICHIAU1</strain>
    </source>
</reference>
<feature type="region of interest" description="Disordered" evidence="1">
    <location>
        <begin position="164"/>
        <end position="187"/>
    </location>
</feature>
<accession>A0A7R6QZ19</accession>
<evidence type="ECO:0000256" key="1">
    <source>
        <dbReference type="SAM" id="MobiDB-lite"/>
    </source>
</evidence>
<dbReference type="EMBL" id="AP022345">
    <property type="protein sequence ID" value="BBU69851.1"/>
    <property type="molecule type" value="Genomic_DNA"/>
</dbReference>
<dbReference type="Proteomes" id="UP000463961">
    <property type="component" value="Chromosome"/>
</dbReference>
<evidence type="ECO:0000313" key="3">
    <source>
        <dbReference type="Proteomes" id="UP000463961"/>
    </source>
</evidence>
<gene>
    <name evidence="2" type="ORF">ICHIAU1_21340</name>
</gene>